<comment type="caution">
    <text evidence="2">The sequence shown here is derived from an EMBL/GenBank/DDBJ whole genome shotgun (WGS) entry which is preliminary data.</text>
</comment>
<sequence length="149" mass="17478">MLDRESKFMLLEADERKLTEEQQREMLRDIIRSDNSHIFVAEAEGQLVGRLSVMGGNTRRIRHRAEIVIGILQEYGGQEIGRKLFEMAERWRQNTALTRLELTVMTHNSRAIALYKKMGFTIEGLKKHSMKVDGRYVDEYLMAKIYEDQ</sequence>
<dbReference type="CDD" id="cd04301">
    <property type="entry name" value="NAT_SF"/>
    <property type="match status" value="1"/>
</dbReference>
<evidence type="ECO:0000313" key="2">
    <source>
        <dbReference type="EMBL" id="GAA4511853.1"/>
    </source>
</evidence>
<name>A0ABP8QWH3_9SPHI</name>
<proteinExistence type="predicted"/>
<gene>
    <name evidence="2" type="ORF">GCM10023173_05110</name>
</gene>
<feature type="domain" description="N-acetyltransferase" evidence="1">
    <location>
        <begin position="1"/>
        <end position="147"/>
    </location>
</feature>
<evidence type="ECO:0000259" key="1">
    <source>
        <dbReference type="PROSITE" id="PS51186"/>
    </source>
</evidence>
<reference evidence="3" key="1">
    <citation type="journal article" date="2019" name="Int. J. Syst. Evol. Microbiol.">
        <title>The Global Catalogue of Microorganisms (GCM) 10K type strain sequencing project: providing services to taxonomists for standard genome sequencing and annotation.</title>
        <authorList>
            <consortium name="The Broad Institute Genomics Platform"/>
            <consortium name="The Broad Institute Genome Sequencing Center for Infectious Disease"/>
            <person name="Wu L."/>
            <person name="Ma J."/>
        </authorList>
    </citation>
    <scope>NUCLEOTIDE SEQUENCE [LARGE SCALE GENOMIC DNA]</scope>
    <source>
        <strain evidence="3">JCM 17858</strain>
    </source>
</reference>
<dbReference type="EMBL" id="BAABGR010000006">
    <property type="protein sequence ID" value="GAA4511853.1"/>
    <property type="molecule type" value="Genomic_DNA"/>
</dbReference>
<protein>
    <submittedName>
        <fullName evidence="2">GNAT family protein</fullName>
    </submittedName>
</protein>
<dbReference type="Pfam" id="PF00583">
    <property type="entry name" value="Acetyltransf_1"/>
    <property type="match status" value="1"/>
</dbReference>
<organism evidence="2 3">
    <name type="scientific">Sphingobacterium thermophilum</name>
    <dbReference type="NCBI Taxonomy" id="768534"/>
    <lineage>
        <taxon>Bacteria</taxon>
        <taxon>Pseudomonadati</taxon>
        <taxon>Bacteroidota</taxon>
        <taxon>Sphingobacteriia</taxon>
        <taxon>Sphingobacteriales</taxon>
        <taxon>Sphingobacteriaceae</taxon>
        <taxon>Sphingobacterium</taxon>
    </lineage>
</organism>
<dbReference type="InterPro" id="IPR000182">
    <property type="entry name" value="GNAT_dom"/>
</dbReference>
<evidence type="ECO:0000313" key="3">
    <source>
        <dbReference type="Proteomes" id="UP001500394"/>
    </source>
</evidence>
<dbReference type="PROSITE" id="PS51186">
    <property type="entry name" value="GNAT"/>
    <property type="match status" value="1"/>
</dbReference>
<dbReference type="Proteomes" id="UP001500394">
    <property type="component" value="Unassembled WGS sequence"/>
</dbReference>
<dbReference type="Gene3D" id="3.40.630.30">
    <property type="match status" value="1"/>
</dbReference>
<dbReference type="PANTHER" id="PTHR43415">
    <property type="entry name" value="SPERMIDINE N(1)-ACETYLTRANSFERASE"/>
    <property type="match status" value="1"/>
</dbReference>
<keyword evidence="3" id="KW-1185">Reference proteome</keyword>
<accession>A0ABP8QWH3</accession>
<dbReference type="PANTHER" id="PTHR43415:SF3">
    <property type="entry name" value="GNAT-FAMILY ACETYLTRANSFERASE"/>
    <property type="match status" value="1"/>
</dbReference>
<dbReference type="SUPFAM" id="SSF55729">
    <property type="entry name" value="Acyl-CoA N-acyltransferases (Nat)"/>
    <property type="match status" value="1"/>
</dbReference>
<dbReference type="InterPro" id="IPR016181">
    <property type="entry name" value="Acyl_CoA_acyltransferase"/>
</dbReference>